<evidence type="ECO:0000313" key="2">
    <source>
        <dbReference type="Proteomes" id="UP001056693"/>
    </source>
</evidence>
<accession>A0ABT0NHH2</accession>
<gene>
    <name evidence="1" type="ORF">E2N93_06770</name>
</gene>
<evidence type="ECO:0000313" key="1">
    <source>
        <dbReference type="EMBL" id="MCL3787709.1"/>
    </source>
</evidence>
<sequence>MYRIKTRANKISDIANELTENNPDQLLLLLEETECLLADILKKAPKIYSTYKPKESNEVSQSPQAQAALNRIMNIYRKCEYRFECRSNGYKLTIPPLISRRATSQPTYSPRKRYIYKVTETLLKNHEAEINKLSEATVIIRSYYNELAARDCDNSDIHDIINLINKYIMSTSDDCEHMNIVCDGTKSNYDMTEVYIINMLDFSKFCK</sequence>
<reference evidence="1 2" key="1">
    <citation type="submission" date="2019-03" db="EMBL/GenBank/DDBJ databases">
        <authorList>
            <person name="Molinero N."/>
            <person name="Sanchez B."/>
            <person name="Walker A."/>
            <person name="Duncan S."/>
            <person name="Delgado S."/>
            <person name="Margolles A."/>
        </authorList>
    </citation>
    <scope>NUCLEOTIDE SEQUENCE [LARGE SCALE GENOMIC DNA]</scope>
    <source>
        <strain evidence="1 2">IPLA60002</strain>
    </source>
</reference>
<keyword evidence="2" id="KW-1185">Reference proteome</keyword>
<dbReference type="RefSeq" id="WP_249376720.1">
    <property type="nucleotide sequence ID" value="NZ_SNUZ01000009.1"/>
</dbReference>
<organism evidence="1 2">
    <name type="scientific">Ruminococcus bromii</name>
    <dbReference type="NCBI Taxonomy" id="40518"/>
    <lineage>
        <taxon>Bacteria</taxon>
        <taxon>Bacillati</taxon>
        <taxon>Bacillota</taxon>
        <taxon>Clostridia</taxon>
        <taxon>Eubacteriales</taxon>
        <taxon>Oscillospiraceae</taxon>
        <taxon>Ruminococcus</taxon>
    </lineage>
</organism>
<protein>
    <submittedName>
        <fullName evidence="1">Uncharacterized protein</fullName>
    </submittedName>
</protein>
<proteinExistence type="predicted"/>
<comment type="caution">
    <text evidence="1">The sequence shown here is derived from an EMBL/GenBank/DDBJ whole genome shotgun (WGS) entry which is preliminary data.</text>
</comment>
<dbReference type="EMBL" id="SNUZ01000009">
    <property type="protein sequence ID" value="MCL3787709.1"/>
    <property type="molecule type" value="Genomic_DNA"/>
</dbReference>
<name>A0ABT0NHH2_9FIRM</name>
<dbReference type="Proteomes" id="UP001056693">
    <property type="component" value="Unassembled WGS sequence"/>
</dbReference>